<dbReference type="RefSeq" id="WP_204958990.1">
    <property type="nucleotide sequence ID" value="NZ_JAFEUO010000003.1"/>
</dbReference>
<dbReference type="PANTHER" id="PTHR40254">
    <property type="entry name" value="BLR0577 PROTEIN"/>
    <property type="match status" value="1"/>
</dbReference>
<evidence type="ECO:0000313" key="3">
    <source>
        <dbReference type="Proteomes" id="UP000809587"/>
    </source>
</evidence>
<evidence type="ECO:0000313" key="2">
    <source>
        <dbReference type="EMBL" id="MBM7083778.1"/>
    </source>
</evidence>
<dbReference type="EMBL" id="JAFEUO010000003">
    <property type="protein sequence ID" value="MBM7083778.1"/>
    <property type="molecule type" value="Genomic_DNA"/>
</dbReference>
<sequence>MGPRGLSVAERVAANASVTGQRVVLHVVDPYLGAGGRVWRSTQSPVLLMNTVASQVTMFTDGSVQCDGPIRPGPSLHEWAGLVTLMESVDRYPEAVRDEARRLGPDSYPTRAFYGHYLQWVLDHVVRTAPAHVSVHLHADTAVALDDAPDGTQSVTLADGQRLTGIDSVVLTLGHVDMALSGSEEELVAYTEAQRVTYLRTANPAEVDLDVITPGQRVALRGMGLNFFDYMALLTVGRGGRFVPGDDGLTYLPSGNEPLMFVGSRRGVPYHSRGENQKGAFGRHMPLFLTVEVIGELRDRHEGGDPVEFVADVWPLVDREVRAVYYHALIAARDGQEAADSFLWEFCQWQTTTPSVDEKLLRHSGMPESDWWNWDRVARPYGDQEFRSNQEFQDWLLGYLRQDVVEARLGNVRGPLKAALDVMRDLRNEIRLVVDHAGITGSSYRSELQSWYTPLNAFVSIGPPPSRIEELIALIEAGVVNVIGPGLTVTPTRHGTGLVVSSSQIADSTVEVSALIEARLPEVDIRSTEDRLLRSLVARGQCRPYRIPDPERGEYQTGAMAVTRRPCRLIDRSGRIHPNRYALSIPTETVHWATAAGIRPGVDSVILGDADAIARACLAIPAVPQAPSTMSTPVAS</sequence>
<dbReference type="PANTHER" id="PTHR40254:SF1">
    <property type="entry name" value="BLR0577 PROTEIN"/>
    <property type="match status" value="1"/>
</dbReference>
<dbReference type="Proteomes" id="UP000809587">
    <property type="component" value="Unassembled WGS sequence"/>
</dbReference>
<name>A0ABS2JDI5_9ACTN</name>
<accession>A0ABS2JDI5</accession>
<comment type="caution">
    <text evidence="2">The sequence shown here is derived from an EMBL/GenBank/DDBJ whole genome shotgun (WGS) entry which is preliminary data.</text>
</comment>
<protein>
    <submittedName>
        <fullName evidence="2">FAD/NAD(P)-binding protein</fullName>
    </submittedName>
</protein>
<dbReference type="InterPro" id="IPR052189">
    <property type="entry name" value="L-asp_N-monooxygenase_NS-form"/>
</dbReference>
<dbReference type="InterPro" id="IPR038732">
    <property type="entry name" value="HpyO/CreE_NAD-binding"/>
</dbReference>
<reference evidence="2 3" key="1">
    <citation type="submission" date="2021-02" db="EMBL/GenBank/DDBJ databases">
        <authorList>
            <person name="Lee D.-H."/>
        </authorList>
    </citation>
    <scope>NUCLEOTIDE SEQUENCE [LARGE SCALE GENOMIC DNA]</scope>
    <source>
        <strain evidence="2 3">MMS20-R2-29</strain>
    </source>
</reference>
<feature type="domain" description="FAD-dependent urate hydroxylase HpyO/Asp monooxygenase CreE-like FAD/NAD(P)-binding" evidence="1">
    <location>
        <begin position="1"/>
        <end position="175"/>
    </location>
</feature>
<organism evidence="2 3">
    <name type="scientific">Micromonospora humidisoli</name>
    <dbReference type="NCBI Taxonomy" id="2807622"/>
    <lineage>
        <taxon>Bacteria</taxon>
        <taxon>Bacillati</taxon>
        <taxon>Actinomycetota</taxon>
        <taxon>Actinomycetes</taxon>
        <taxon>Micromonosporales</taxon>
        <taxon>Micromonosporaceae</taxon>
        <taxon>Micromonospora</taxon>
    </lineage>
</organism>
<keyword evidence="3" id="KW-1185">Reference proteome</keyword>
<gene>
    <name evidence="2" type="ORF">JQN84_14745</name>
</gene>
<evidence type="ECO:0000259" key="1">
    <source>
        <dbReference type="Pfam" id="PF13454"/>
    </source>
</evidence>
<proteinExistence type="predicted"/>
<dbReference type="Pfam" id="PF13454">
    <property type="entry name" value="NAD_binding_9"/>
    <property type="match status" value="1"/>
</dbReference>